<dbReference type="Proteomes" id="UP000567795">
    <property type="component" value="Unassembled WGS sequence"/>
</dbReference>
<evidence type="ECO:0000259" key="4">
    <source>
        <dbReference type="Pfam" id="PF00534"/>
    </source>
</evidence>
<protein>
    <submittedName>
        <fullName evidence="6">Phosphatidylinositol alpha-1,6-mannosyltransferase</fullName>
        <ecNumber evidence="6">2.4.1.-</ecNumber>
    </submittedName>
</protein>
<dbReference type="SUPFAM" id="SSF53756">
    <property type="entry name" value="UDP-Glycosyltransferase/glycogen phosphorylase"/>
    <property type="match status" value="1"/>
</dbReference>
<dbReference type="RefSeq" id="WP_179813987.1">
    <property type="nucleotide sequence ID" value="NZ_JACBZD010000001.1"/>
</dbReference>
<reference evidence="6 7" key="1">
    <citation type="submission" date="2020-07" db="EMBL/GenBank/DDBJ databases">
        <title>Sequencing the genomes of 1000 actinobacteria strains.</title>
        <authorList>
            <person name="Klenk H.-P."/>
        </authorList>
    </citation>
    <scope>NUCLEOTIDE SEQUENCE [LARGE SCALE GENOMIC DNA]</scope>
    <source>
        <strain evidence="6 7">DSM 42178</strain>
    </source>
</reference>
<dbReference type="EMBL" id="JACBZD010000001">
    <property type="protein sequence ID" value="NYI05210.1"/>
    <property type="molecule type" value="Genomic_DNA"/>
</dbReference>
<dbReference type="PANTHER" id="PTHR45947:SF3">
    <property type="entry name" value="SULFOQUINOVOSYL TRANSFERASE SQD2"/>
    <property type="match status" value="1"/>
</dbReference>
<evidence type="ECO:0000313" key="7">
    <source>
        <dbReference type="Proteomes" id="UP000567795"/>
    </source>
</evidence>
<dbReference type="GO" id="GO:1901137">
    <property type="term" value="P:carbohydrate derivative biosynthetic process"/>
    <property type="evidence" value="ECO:0007669"/>
    <property type="project" value="UniProtKB-ARBA"/>
</dbReference>
<dbReference type="Gene3D" id="3.40.50.2000">
    <property type="entry name" value="Glycogen Phosphorylase B"/>
    <property type="match status" value="2"/>
</dbReference>
<dbReference type="InterPro" id="IPR050194">
    <property type="entry name" value="Glycosyltransferase_grp1"/>
</dbReference>
<dbReference type="Pfam" id="PF00534">
    <property type="entry name" value="Glycos_transf_1"/>
    <property type="match status" value="1"/>
</dbReference>
<dbReference type="FunFam" id="3.40.50.2000:FF:000069">
    <property type="entry name" value="Alpha-(1-6)-phosphatidylinositol monomannoside mannosyltransferase"/>
    <property type="match status" value="1"/>
</dbReference>
<feature type="region of interest" description="Disordered" evidence="3">
    <location>
        <begin position="376"/>
        <end position="428"/>
    </location>
</feature>
<accession>A0A852ZVD4</accession>
<proteinExistence type="predicted"/>
<keyword evidence="7" id="KW-1185">Reference proteome</keyword>
<keyword evidence="1 6" id="KW-0328">Glycosyltransferase</keyword>
<dbReference type="PANTHER" id="PTHR45947">
    <property type="entry name" value="SULFOQUINOVOSYL TRANSFERASE SQD2"/>
    <property type="match status" value="1"/>
</dbReference>
<evidence type="ECO:0000259" key="5">
    <source>
        <dbReference type="Pfam" id="PF13439"/>
    </source>
</evidence>
<dbReference type="AlphaFoldDB" id="A0A852ZVD4"/>
<gene>
    <name evidence="6" type="ORF">FHU37_002153</name>
</gene>
<dbReference type="GO" id="GO:0016758">
    <property type="term" value="F:hexosyltransferase activity"/>
    <property type="evidence" value="ECO:0007669"/>
    <property type="project" value="TreeGrafter"/>
</dbReference>
<keyword evidence="2 6" id="KW-0808">Transferase</keyword>
<comment type="caution">
    <text evidence="6">The sequence shown here is derived from an EMBL/GenBank/DDBJ whole genome shotgun (WGS) entry which is preliminary data.</text>
</comment>
<feature type="domain" description="Glycosyl transferase family 1" evidence="4">
    <location>
        <begin position="181"/>
        <end position="355"/>
    </location>
</feature>
<evidence type="ECO:0000313" key="6">
    <source>
        <dbReference type="EMBL" id="NYI05210.1"/>
    </source>
</evidence>
<evidence type="ECO:0000256" key="2">
    <source>
        <dbReference type="ARBA" id="ARBA00022679"/>
    </source>
</evidence>
<dbReference type="InterPro" id="IPR028098">
    <property type="entry name" value="Glyco_trans_4-like_N"/>
</dbReference>
<feature type="domain" description="Glycosyltransferase subfamily 4-like N-terminal" evidence="5">
    <location>
        <begin position="16"/>
        <end position="170"/>
    </location>
</feature>
<dbReference type="EC" id="2.4.1.-" evidence="6"/>
<dbReference type="CDD" id="cd03801">
    <property type="entry name" value="GT4_PimA-like"/>
    <property type="match status" value="1"/>
</dbReference>
<sequence>MGSTLVVTNDFPPRQGGIETFVHQLTTRMPAEEVVVYTSAEPGAAAFDATLPFPVVRDRAHTLLPTPRTARRAAELARAHGCDRAWFGAAAPLALLAPALRRAGVRRMVATSHGHEIWWARTPLARQALRRIGQGVDVVTYLGEYTRARIAPALGPRARMVRLVPGVDAELFRPDTAGRAAVRARHGLDGRRPVIACVSRLVTRKGQDTLIRALPLVRRAVPEATVLIVGQGPEEARLRALAGRLLPAGAVVFTGGRPHRDLPPYLAAADVFAMPCRTRKGGLEAEGLGIVYLEAAASGLPVLVGDSGGAVDAVLDGVTGHVVDGTRPEAVAERLAALLTDPERARAMGRRGRAWVEREWSWDASHARLAGLLDPTVPLPERSTVPVPGRSSLPVPEQSSAGQSSWRESSAGQSSAGQPCSGPAGRER</sequence>
<evidence type="ECO:0000256" key="1">
    <source>
        <dbReference type="ARBA" id="ARBA00022676"/>
    </source>
</evidence>
<name>A0A852ZVD4_9ACTN</name>
<feature type="compositionally biased region" description="Polar residues" evidence="3">
    <location>
        <begin position="397"/>
        <end position="418"/>
    </location>
</feature>
<evidence type="ECO:0000256" key="3">
    <source>
        <dbReference type="SAM" id="MobiDB-lite"/>
    </source>
</evidence>
<organism evidence="6 7">
    <name type="scientific">Allostreptomyces psammosilenae</name>
    <dbReference type="NCBI Taxonomy" id="1892865"/>
    <lineage>
        <taxon>Bacteria</taxon>
        <taxon>Bacillati</taxon>
        <taxon>Actinomycetota</taxon>
        <taxon>Actinomycetes</taxon>
        <taxon>Kitasatosporales</taxon>
        <taxon>Streptomycetaceae</taxon>
        <taxon>Allostreptomyces</taxon>
    </lineage>
</organism>
<dbReference type="InterPro" id="IPR001296">
    <property type="entry name" value="Glyco_trans_1"/>
</dbReference>
<dbReference type="Pfam" id="PF13439">
    <property type="entry name" value="Glyco_transf_4"/>
    <property type="match status" value="1"/>
</dbReference>